<dbReference type="InterPro" id="IPR049142">
    <property type="entry name" value="MS_channel_1st"/>
</dbReference>
<feature type="domain" description="Mechanosensitive ion channel MscS C-terminal" evidence="9">
    <location>
        <begin position="260"/>
        <end position="347"/>
    </location>
</feature>
<protein>
    <submittedName>
        <fullName evidence="11">Mechanosensitive ion channel MscS</fullName>
    </submittedName>
</protein>
<dbReference type="SUPFAM" id="SSF50182">
    <property type="entry name" value="Sm-like ribonucleoproteins"/>
    <property type="match status" value="1"/>
</dbReference>
<dbReference type="SUPFAM" id="SSF82689">
    <property type="entry name" value="Mechanosensitive channel protein MscS (YggB), C-terminal domain"/>
    <property type="match status" value="1"/>
</dbReference>
<dbReference type="InterPro" id="IPR023408">
    <property type="entry name" value="MscS_beta-dom_sf"/>
</dbReference>
<feature type="transmembrane region" description="Helical" evidence="7">
    <location>
        <begin position="69"/>
        <end position="89"/>
    </location>
</feature>
<dbReference type="Gene3D" id="3.30.70.100">
    <property type="match status" value="1"/>
</dbReference>
<evidence type="ECO:0000259" key="8">
    <source>
        <dbReference type="Pfam" id="PF00924"/>
    </source>
</evidence>
<dbReference type="GO" id="GO:0005886">
    <property type="term" value="C:plasma membrane"/>
    <property type="evidence" value="ECO:0007669"/>
    <property type="project" value="UniProtKB-SubCell"/>
</dbReference>
<evidence type="ECO:0000259" key="10">
    <source>
        <dbReference type="Pfam" id="PF21088"/>
    </source>
</evidence>
<dbReference type="Gene3D" id="2.30.30.60">
    <property type="match status" value="1"/>
</dbReference>
<accession>A0A1C3RLA2</accession>
<comment type="subcellular location">
    <subcellularLocation>
        <location evidence="1">Cell membrane</location>
        <topology evidence="1">Multi-pass membrane protein</topology>
    </subcellularLocation>
</comment>
<proteinExistence type="inferred from homology"/>
<dbReference type="SUPFAM" id="SSF82861">
    <property type="entry name" value="Mechanosensitive channel protein MscS (YggB), transmembrane region"/>
    <property type="match status" value="1"/>
</dbReference>
<dbReference type="InterPro" id="IPR011014">
    <property type="entry name" value="MscS_channel_TM-2"/>
</dbReference>
<keyword evidence="5 7" id="KW-1133">Transmembrane helix</keyword>
<gene>
    <name evidence="11" type="ORF">MTBPR1_80091</name>
</gene>
<dbReference type="RefSeq" id="WP_069190041.1">
    <property type="nucleotide sequence ID" value="NZ_FLYE01000047.1"/>
</dbReference>
<dbReference type="PANTHER" id="PTHR43634:SF2">
    <property type="entry name" value="LOW CONDUCTANCE MECHANOSENSITIVE CHANNEL YNAI"/>
    <property type="match status" value="1"/>
</dbReference>
<dbReference type="GO" id="GO:0008381">
    <property type="term" value="F:mechanosensitive monoatomic ion channel activity"/>
    <property type="evidence" value="ECO:0007669"/>
    <property type="project" value="UniProtKB-ARBA"/>
</dbReference>
<dbReference type="Gene3D" id="1.10.287.1260">
    <property type="match status" value="1"/>
</dbReference>
<evidence type="ECO:0000313" key="12">
    <source>
        <dbReference type="Proteomes" id="UP000231658"/>
    </source>
</evidence>
<dbReference type="Proteomes" id="UP000231658">
    <property type="component" value="Unassembled WGS sequence"/>
</dbReference>
<evidence type="ECO:0000256" key="3">
    <source>
        <dbReference type="ARBA" id="ARBA00022475"/>
    </source>
</evidence>
<evidence type="ECO:0000313" key="11">
    <source>
        <dbReference type="EMBL" id="SCA58037.1"/>
    </source>
</evidence>
<evidence type="ECO:0000256" key="6">
    <source>
        <dbReference type="ARBA" id="ARBA00023136"/>
    </source>
</evidence>
<evidence type="ECO:0000256" key="1">
    <source>
        <dbReference type="ARBA" id="ARBA00004651"/>
    </source>
</evidence>
<keyword evidence="4 7" id="KW-0812">Transmembrane</keyword>
<feature type="transmembrane region" description="Helical" evidence="7">
    <location>
        <begin position="142"/>
        <end position="159"/>
    </location>
</feature>
<dbReference type="InterPro" id="IPR045042">
    <property type="entry name" value="YnaI-like"/>
</dbReference>
<keyword evidence="3" id="KW-1003">Cell membrane</keyword>
<feature type="transmembrane region" description="Helical" evidence="7">
    <location>
        <begin position="101"/>
        <end position="121"/>
    </location>
</feature>
<keyword evidence="6 7" id="KW-0472">Membrane</keyword>
<feature type="transmembrane region" description="Helical" evidence="7">
    <location>
        <begin position="24"/>
        <end position="48"/>
    </location>
</feature>
<evidence type="ECO:0000256" key="4">
    <source>
        <dbReference type="ARBA" id="ARBA00022692"/>
    </source>
</evidence>
<evidence type="ECO:0000259" key="9">
    <source>
        <dbReference type="Pfam" id="PF21082"/>
    </source>
</evidence>
<dbReference type="InterPro" id="IPR049278">
    <property type="entry name" value="MS_channel_C"/>
</dbReference>
<dbReference type="STRING" id="1867952.MTBPR1_80091"/>
<feature type="transmembrane region" description="Helical" evidence="7">
    <location>
        <begin position="165"/>
        <end position="185"/>
    </location>
</feature>
<dbReference type="InterPro" id="IPR010920">
    <property type="entry name" value="LSM_dom_sf"/>
</dbReference>
<name>A0A1C3RLA2_9PROT</name>
<comment type="similarity">
    <text evidence="2">Belongs to the MscS (TC 1.A.23) family.</text>
</comment>
<reference evidence="11 12" key="1">
    <citation type="submission" date="2016-07" db="EMBL/GenBank/DDBJ databases">
        <authorList>
            <person name="Lefevre C.T."/>
        </authorList>
    </citation>
    <scope>NUCLEOTIDE SEQUENCE [LARGE SCALE GENOMIC DNA]</scope>
    <source>
        <strain evidence="11">PR1</strain>
    </source>
</reference>
<dbReference type="InterPro" id="IPR006685">
    <property type="entry name" value="MscS_channel_2nd"/>
</dbReference>
<dbReference type="Pfam" id="PF21082">
    <property type="entry name" value="MS_channel_3rd"/>
    <property type="match status" value="1"/>
</dbReference>
<dbReference type="PANTHER" id="PTHR43634">
    <property type="entry name" value="OW CONDUCTANCE MECHANOSENSITIVE CHANNEL"/>
    <property type="match status" value="1"/>
</dbReference>
<evidence type="ECO:0000256" key="5">
    <source>
        <dbReference type="ARBA" id="ARBA00022989"/>
    </source>
</evidence>
<dbReference type="Pfam" id="PF00924">
    <property type="entry name" value="MS_channel_2nd"/>
    <property type="match status" value="1"/>
</dbReference>
<feature type="domain" description="Mechanosensitive ion channel MscS" evidence="8">
    <location>
        <begin position="187"/>
        <end position="254"/>
    </location>
</feature>
<evidence type="ECO:0000256" key="2">
    <source>
        <dbReference type="ARBA" id="ARBA00008017"/>
    </source>
</evidence>
<dbReference type="Pfam" id="PF21088">
    <property type="entry name" value="MS_channel_1st"/>
    <property type="match status" value="1"/>
</dbReference>
<keyword evidence="12" id="KW-1185">Reference proteome</keyword>
<feature type="domain" description="Mechanosensitive ion channel transmembrane helices 2/3" evidence="10">
    <location>
        <begin position="149"/>
        <end position="186"/>
    </location>
</feature>
<sequence length="367" mass="41046">MDEIYIPISEFIQSLEELPYAQELSALGVFLTFLILRSLFARIIISFAKKLTLRTKNTIDYDLVCALENPVKFLFVIIGASLALQILSLPESWLDITAPTISALYTYCLFWALFCTIPPITKAVFSLGQRMGKAVNEDLQQFFIRSVEVIVLVIGGVAILEQWNINVSAFLGGLGLAGMAVALAAKDTVANLFGTLTIFTDKTFQKGDWIETPHVEGTVEVIGLRASKVRTFAKALVNVPNAKLANSPITNWSRMTNRRIKMTLGLEYRTTAQQLETIVDALRDYIANDAKVEAKGPVAQMVHLTHFGASSIDINLYYFTKTTNWEEWRQIRSDHIIAFKRIVEEAEAGFAFPSQSLYLEQMPEETA</sequence>
<organism evidence="11 12">
    <name type="scientific">Candidatus Terasakiella magnetica</name>
    <dbReference type="NCBI Taxonomy" id="1867952"/>
    <lineage>
        <taxon>Bacteria</taxon>
        <taxon>Pseudomonadati</taxon>
        <taxon>Pseudomonadota</taxon>
        <taxon>Alphaproteobacteria</taxon>
        <taxon>Rhodospirillales</taxon>
        <taxon>Terasakiellaceae</taxon>
        <taxon>Terasakiella</taxon>
    </lineage>
</organism>
<dbReference type="EMBL" id="FLYE01000047">
    <property type="protein sequence ID" value="SCA58037.1"/>
    <property type="molecule type" value="Genomic_DNA"/>
</dbReference>
<dbReference type="InterPro" id="IPR011066">
    <property type="entry name" value="MscS_channel_C_sf"/>
</dbReference>
<evidence type="ECO:0000256" key="7">
    <source>
        <dbReference type="SAM" id="Phobius"/>
    </source>
</evidence>
<dbReference type="AlphaFoldDB" id="A0A1C3RLA2"/>